<dbReference type="Proteomes" id="UP001243330">
    <property type="component" value="Unassembled WGS sequence"/>
</dbReference>
<dbReference type="AlphaFoldDB" id="A0AAD9AW01"/>
<comment type="caution">
    <text evidence="2">The sequence shown here is derived from an EMBL/GenBank/DDBJ whole genome shotgun (WGS) entry which is preliminary data.</text>
</comment>
<protein>
    <submittedName>
        <fullName evidence="2">Uncharacterized protein</fullName>
    </submittedName>
</protein>
<gene>
    <name evidence="2" type="ORF">CCHR01_03011</name>
</gene>
<proteinExistence type="predicted"/>
<name>A0AAD9AW01_9PEZI</name>
<evidence type="ECO:0000313" key="2">
    <source>
        <dbReference type="EMBL" id="KAK1854390.1"/>
    </source>
</evidence>
<evidence type="ECO:0000256" key="1">
    <source>
        <dbReference type="SAM" id="MobiDB-lite"/>
    </source>
</evidence>
<dbReference type="EMBL" id="JAQOWY010000038">
    <property type="protein sequence ID" value="KAK1854390.1"/>
    <property type="molecule type" value="Genomic_DNA"/>
</dbReference>
<evidence type="ECO:0000313" key="3">
    <source>
        <dbReference type="Proteomes" id="UP001243330"/>
    </source>
</evidence>
<reference evidence="2" key="1">
    <citation type="submission" date="2023-01" db="EMBL/GenBank/DDBJ databases">
        <title>Colletotrichum chrysophilum M932 genome sequence.</title>
        <authorList>
            <person name="Baroncelli R."/>
        </authorList>
    </citation>
    <scope>NUCLEOTIDE SEQUENCE</scope>
    <source>
        <strain evidence="2">M932</strain>
    </source>
</reference>
<keyword evidence="3" id="KW-1185">Reference proteome</keyword>
<organism evidence="2 3">
    <name type="scientific">Colletotrichum chrysophilum</name>
    <dbReference type="NCBI Taxonomy" id="1836956"/>
    <lineage>
        <taxon>Eukaryota</taxon>
        <taxon>Fungi</taxon>
        <taxon>Dikarya</taxon>
        <taxon>Ascomycota</taxon>
        <taxon>Pezizomycotina</taxon>
        <taxon>Sordariomycetes</taxon>
        <taxon>Hypocreomycetidae</taxon>
        <taxon>Glomerellales</taxon>
        <taxon>Glomerellaceae</taxon>
        <taxon>Colletotrichum</taxon>
        <taxon>Colletotrichum gloeosporioides species complex</taxon>
    </lineage>
</organism>
<feature type="region of interest" description="Disordered" evidence="1">
    <location>
        <begin position="96"/>
        <end position="118"/>
    </location>
</feature>
<sequence>MSPEPERHYRLYTDLNGTPGNPDIASGSRNVDAGVGAPNSHRPFPGHPLGCTTAQARKPGLAKITDVSEIPVITYLAGLRVLIPLPFPAKALYERERKKEGLKGSPPPPTGLPKDGSDVEKGCEIEVALSWNTTGLFAHPALLFVVKEVLRDSFASPHETIWHT</sequence>
<accession>A0AAD9AW01</accession>